<dbReference type="EMBL" id="CP104550">
    <property type="protein sequence ID" value="UXH32201.1"/>
    <property type="molecule type" value="Genomic_DNA"/>
</dbReference>
<accession>A0A9E7RTZ5</accession>
<dbReference type="Proteomes" id="UP001065373">
    <property type="component" value="Chromosome"/>
</dbReference>
<dbReference type="Proteomes" id="UP001369247">
    <property type="component" value="Unassembled WGS sequence"/>
</dbReference>
<dbReference type="GeneID" id="75106111"/>
<dbReference type="KEGG" id="mwo:MWSIV6_0513"/>
<dbReference type="InterPro" id="IPR010916">
    <property type="entry name" value="TonB_box_CS"/>
</dbReference>
<name>A0A9E7RTZ5_METWO</name>
<keyword evidence="3" id="KW-1185">Reference proteome</keyword>
<dbReference type="EMBL" id="JAXUHJ010000014">
    <property type="protein sequence ID" value="MEJ8543581.1"/>
    <property type="molecule type" value="Genomic_DNA"/>
</dbReference>
<organism evidence="2">
    <name type="scientific">Methanothermobacter wolfeii</name>
    <name type="common">Methanobacterium wolfei</name>
    <dbReference type="NCBI Taxonomy" id="145261"/>
    <lineage>
        <taxon>Archaea</taxon>
        <taxon>Methanobacteriati</taxon>
        <taxon>Methanobacteriota</taxon>
        <taxon>Methanomada group</taxon>
        <taxon>Methanobacteria</taxon>
        <taxon>Methanobacteriales</taxon>
        <taxon>Methanobacteriaceae</taxon>
        <taxon>Methanothermobacter</taxon>
    </lineage>
</organism>
<evidence type="ECO:0000313" key="1">
    <source>
        <dbReference type="EMBL" id="MEJ8543581.1"/>
    </source>
</evidence>
<dbReference type="RefSeq" id="WP_074358610.1">
    <property type="nucleotide sequence ID" value="NZ_CP104550.1"/>
</dbReference>
<dbReference type="AlphaFoldDB" id="A0A9E7RTZ5"/>
<gene>
    <name evidence="2" type="ORF">N5910_02625</name>
    <name evidence="1" type="ORF">U2150_08770</name>
</gene>
<sequence>MKTETLSVISLFLLVAGIFGAAAENDTVNNTTGLKNASKGPTVQPLSVAVSVTAEPSTVTLGTVYPDGVERSYTNIVNVRVRYFLSSGDTLSVRASGDMINTANSSQTIPLSNLKFSTPSVAKRSFTTSNYVIATYSGLFNFWSPVEVPMSLYITVPPYTDPGTYSVTLIYTAT</sequence>
<proteinExistence type="predicted"/>
<dbReference type="PROSITE" id="PS00430">
    <property type="entry name" value="TONB_DEPENDENT_REC_1"/>
    <property type="match status" value="1"/>
</dbReference>
<protein>
    <submittedName>
        <fullName evidence="2">Uncharacterized protein</fullName>
    </submittedName>
</protein>
<reference evidence="1 3" key="2">
    <citation type="submission" date="2023-12" db="EMBL/GenBank/DDBJ databases">
        <title>Phenotypic and Genomic Characterization of Methanothermobacter wolfeii Strain BSEL, a CO2-Capturing Archaeon with Minimal Nutrient Requirements.</title>
        <authorList>
            <person name="Ale Enriquez F."/>
            <person name="Ahring B.K."/>
        </authorList>
    </citation>
    <scope>NUCLEOTIDE SEQUENCE [LARGE SCALE GENOMIC DNA]</scope>
    <source>
        <strain evidence="1 3">BSEL-1</strain>
    </source>
</reference>
<reference evidence="2" key="1">
    <citation type="submission" date="2022-09" db="EMBL/GenBank/DDBJ databases">
        <title>Characterization of three MwoI isoschizomers from sequenced genome and metagenomes.</title>
        <authorList>
            <person name="Fomenkov A."/>
            <person name="Xu S.Y."/>
            <person name="Roberts R.J."/>
        </authorList>
    </citation>
    <scope>NUCLEOTIDE SEQUENCE</scope>
    <source>
        <strain evidence="2">DSM 2970</strain>
    </source>
</reference>
<evidence type="ECO:0000313" key="3">
    <source>
        <dbReference type="Proteomes" id="UP001369247"/>
    </source>
</evidence>
<evidence type="ECO:0000313" key="2">
    <source>
        <dbReference type="EMBL" id="UXH32201.1"/>
    </source>
</evidence>